<dbReference type="STRING" id="101127.A0A1X2GQL3"/>
<protein>
    <recommendedName>
        <fullName evidence="3">DNA polymerase epsilon subunit D</fullName>
    </recommendedName>
    <alternativeName>
        <fullName evidence="4">DNA polymerase II subunit D</fullName>
    </alternativeName>
</protein>
<dbReference type="OrthoDB" id="1707486at2759"/>
<sequence length="164" mass="18110">MSSIEDYELPKANVTRILKQALPTGTALQRNAKLAVSKSGTVFINYISALANDVAKNQNHKTITSNDVLKAVELAELDAILPALKDRLKDYQQSMQEKKQRKKGKQAESQAGTKRGLESDKDDDTNEESSRKKAKEDNVDNSDEEEEVDAGDEDLTATAVPMEE</sequence>
<dbReference type="InterPro" id="IPR003958">
    <property type="entry name" value="CBFA_NFYB_domain"/>
</dbReference>
<accession>A0A1X2GQL3</accession>
<name>A0A1X2GQL3_9FUNG</name>
<evidence type="ECO:0000256" key="2">
    <source>
        <dbReference type="ARBA" id="ARBA00023242"/>
    </source>
</evidence>
<comment type="caution">
    <text evidence="7">The sequence shown here is derived from an EMBL/GenBank/DDBJ whole genome shotgun (WGS) entry which is preliminary data.</text>
</comment>
<comment type="subcellular location">
    <subcellularLocation>
        <location evidence="1">Nucleus</location>
    </subcellularLocation>
</comment>
<dbReference type="SUPFAM" id="SSF47113">
    <property type="entry name" value="Histone-fold"/>
    <property type="match status" value="1"/>
</dbReference>
<dbReference type="GO" id="GO:0008622">
    <property type="term" value="C:epsilon DNA polymerase complex"/>
    <property type="evidence" value="ECO:0007669"/>
    <property type="project" value="TreeGrafter"/>
</dbReference>
<evidence type="ECO:0000259" key="6">
    <source>
        <dbReference type="Pfam" id="PF00808"/>
    </source>
</evidence>
<dbReference type="InterPro" id="IPR009072">
    <property type="entry name" value="Histone-fold"/>
</dbReference>
<dbReference type="GO" id="GO:0006272">
    <property type="term" value="P:leading strand elongation"/>
    <property type="evidence" value="ECO:0007669"/>
    <property type="project" value="TreeGrafter"/>
</dbReference>
<dbReference type="GO" id="GO:0031490">
    <property type="term" value="F:chromatin DNA binding"/>
    <property type="evidence" value="ECO:0007669"/>
    <property type="project" value="TreeGrafter"/>
</dbReference>
<dbReference type="Pfam" id="PF00808">
    <property type="entry name" value="CBFD_NFYB_HMF"/>
    <property type="match status" value="1"/>
</dbReference>
<organism evidence="7 8">
    <name type="scientific">Hesseltinella vesiculosa</name>
    <dbReference type="NCBI Taxonomy" id="101127"/>
    <lineage>
        <taxon>Eukaryota</taxon>
        <taxon>Fungi</taxon>
        <taxon>Fungi incertae sedis</taxon>
        <taxon>Mucoromycota</taxon>
        <taxon>Mucoromycotina</taxon>
        <taxon>Mucoromycetes</taxon>
        <taxon>Mucorales</taxon>
        <taxon>Cunninghamellaceae</taxon>
        <taxon>Hesseltinella</taxon>
    </lineage>
</organism>
<dbReference type="PANTHER" id="PTHR46172:SF1">
    <property type="entry name" value="DNA POLYMERASE EPSILON SUBUNIT 3"/>
    <property type="match status" value="1"/>
</dbReference>
<feature type="region of interest" description="Disordered" evidence="5">
    <location>
        <begin position="91"/>
        <end position="164"/>
    </location>
</feature>
<proteinExistence type="predicted"/>
<feature type="compositionally biased region" description="Basic and acidic residues" evidence="5">
    <location>
        <begin position="128"/>
        <end position="138"/>
    </location>
</feature>
<evidence type="ECO:0000256" key="1">
    <source>
        <dbReference type="ARBA" id="ARBA00004123"/>
    </source>
</evidence>
<dbReference type="GO" id="GO:0031507">
    <property type="term" value="P:heterochromatin formation"/>
    <property type="evidence" value="ECO:0007669"/>
    <property type="project" value="TreeGrafter"/>
</dbReference>
<feature type="compositionally biased region" description="Acidic residues" evidence="5">
    <location>
        <begin position="139"/>
        <end position="155"/>
    </location>
</feature>
<evidence type="ECO:0000313" key="8">
    <source>
        <dbReference type="Proteomes" id="UP000242146"/>
    </source>
</evidence>
<evidence type="ECO:0000256" key="5">
    <source>
        <dbReference type="SAM" id="MobiDB-lite"/>
    </source>
</evidence>
<dbReference type="GO" id="GO:0046982">
    <property type="term" value="F:protein heterodimerization activity"/>
    <property type="evidence" value="ECO:0007669"/>
    <property type="project" value="InterPro"/>
</dbReference>
<dbReference type="AlphaFoldDB" id="A0A1X2GQL3"/>
<gene>
    <name evidence="7" type="ORF">DM01DRAFT_1405611</name>
</gene>
<feature type="domain" description="Transcription factor CBF/NF-Y/archaeal histone" evidence="6">
    <location>
        <begin position="8"/>
        <end position="72"/>
    </location>
</feature>
<dbReference type="Gene3D" id="1.10.20.10">
    <property type="entry name" value="Histone, subunit A"/>
    <property type="match status" value="1"/>
</dbReference>
<keyword evidence="8" id="KW-1185">Reference proteome</keyword>
<keyword evidence="2" id="KW-0539">Nucleus</keyword>
<evidence type="ECO:0000256" key="3">
    <source>
        <dbReference type="ARBA" id="ARBA00039775"/>
    </source>
</evidence>
<dbReference type="GO" id="GO:0006974">
    <property type="term" value="P:DNA damage response"/>
    <property type="evidence" value="ECO:0007669"/>
    <property type="project" value="TreeGrafter"/>
</dbReference>
<dbReference type="CDD" id="cd22928">
    <property type="entry name" value="HFD_POLE3_DPB4"/>
    <property type="match status" value="1"/>
</dbReference>
<evidence type="ECO:0000313" key="7">
    <source>
        <dbReference type="EMBL" id="ORX59022.1"/>
    </source>
</evidence>
<dbReference type="EMBL" id="MCGT01000006">
    <property type="protein sequence ID" value="ORX59022.1"/>
    <property type="molecule type" value="Genomic_DNA"/>
</dbReference>
<dbReference type="PANTHER" id="PTHR46172">
    <property type="entry name" value="DNA POLYMERASE EPSILON SUBUNIT 3"/>
    <property type="match status" value="1"/>
</dbReference>
<dbReference type="InterPro" id="IPR051377">
    <property type="entry name" value="DNA_Pol-Epsilon_Subunit"/>
</dbReference>
<dbReference type="Proteomes" id="UP000242146">
    <property type="component" value="Unassembled WGS sequence"/>
</dbReference>
<reference evidence="7 8" key="1">
    <citation type="submission" date="2016-07" db="EMBL/GenBank/DDBJ databases">
        <title>Pervasive Adenine N6-methylation of Active Genes in Fungi.</title>
        <authorList>
            <consortium name="DOE Joint Genome Institute"/>
            <person name="Mondo S.J."/>
            <person name="Dannebaum R.O."/>
            <person name="Kuo R.C."/>
            <person name="Labutti K."/>
            <person name="Haridas S."/>
            <person name="Kuo A."/>
            <person name="Salamov A."/>
            <person name="Ahrendt S.R."/>
            <person name="Lipzen A."/>
            <person name="Sullivan W."/>
            <person name="Andreopoulos W.B."/>
            <person name="Clum A."/>
            <person name="Lindquist E."/>
            <person name="Daum C."/>
            <person name="Ramamoorthy G.K."/>
            <person name="Gryganskyi A."/>
            <person name="Culley D."/>
            <person name="Magnuson J.K."/>
            <person name="James T.Y."/>
            <person name="O'Malley M.A."/>
            <person name="Stajich J.E."/>
            <person name="Spatafora J.W."/>
            <person name="Visel A."/>
            <person name="Grigoriev I.V."/>
        </authorList>
    </citation>
    <scope>NUCLEOTIDE SEQUENCE [LARGE SCALE GENOMIC DNA]</scope>
    <source>
        <strain evidence="7 8">NRRL 3301</strain>
    </source>
</reference>
<dbReference type="GO" id="GO:0008623">
    <property type="term" value="C:CHRAC"/>
    <property type="evidence" value="ECO:0007669"/>
    <property type="project" value="TreeGrafter"/>
</dbReference>
<evidence type="ECO:0000256" key="4">
    <source>
        <dbReference type="ARBA" id="ARBA00042096"/>
    </source>
</evidence>